<evidence type="ECO:0000313" key="1">
    <source>
        <dbReference type="EMBL" id="EQB46540.1"/>
    </source>
</evidence>
<organism evidence="1 2">
    <name type="scientific">Colletotrichum gloeosporioides (strain Cg-14)</name>
    <name type="common">Anthracnose fungus</name>
    <name type="synonym">Glomerella cingulata</name>
    <dbReference type="NCBI Taxonomy" id="1237896"/>
    <lineage>
        <taxon>Eukaryota</taxon>
        <taxon>Fungi</taxon>
        <taxon>Dikarya</taxon>
        <taxon>Ascomycota</taxon>
        <taxon>Pezizomycotina</taxon>
        <taxon>Sordariomycetes</taxon>
        <taxon>Hypocreomycetidae</taxon>
        <taxon>Glomerellales</taxon>
        <taxon>Glomerellaceae</taxon>
        <taxon>Colletotrichum</taxon>
        <taxon>Colletotrichum gloeosporioides species complex</taxon>
    </lineage>
</organism>
<comment type="caution">
    <text evidence="1">The sequence shown here is derived from an EMBL/GenBank/DDBJ whole genome shotgun (WGS) entry which is preliminary data.</text>
</comment>
<dbReference type="AlphaFoldDB" id="T0LDY4"/>
<gene>
    <name evidence="1" type="ORF">CGLO_14399</name>
</gene>
<dbReference type="OrthoDB" id="10261433at2759"/>
<dbReference type="Proteomes" id="UP000015530">
    <property type="component" value="Unassembled WGS sequence"/>
</dbReference>
<reference evidence="2" key="1">
    <citation type="journal article" date="2013" name="Mol. Plant Microbe Interact.">
        <title>Global aspects of pacC regulation of pathogenicity genes in Colletotrichum gloeosporioides as revealed by transcriptome analysis.</title>
        <authorList>
            <person name="Alkan N."/>
            <person name="Meng X."/>
            <person name="Friedlander G."/>
            <person name="Reuveni E."/>
            <person name="Sukno S."/>
            <person name="Sherman A."/>
            <person name="Thon M."/>
            <person name="Fluhr R."/>
            <person name="Prusky D."/>
        </authorList>
    </citation>
    <scope>NUCLEOTIDE SEQUENCE [LARGE SCALE GENOMIC DNA]</scope>
    <source>
        <strain evidence="2">Cg-14</strain>
    </source>
</reference>
<accession>T0LDY4</accession>
<proteinExistence type="predicted"/>
<sequence>MISLALEMALPMNTGAEAVETAVKSSKTLGL</sequence>
<evidence type="ECO:0000313" key="2">
    <source>
        <dbReference type="Proteomes" id="UP000015530"/>
    </source>
</evidence>
<dbReference type="EMBL" id="AMYD01003346">
    <property type="protein sequence ID" value="EQB46540.1"/>
    <property type="molecule type" value="Genomic_DNA"/>
</dbReference>
<protein>
    <submittedName>
        <fullName evidence="1">Uncharacterized protein</fullName>
    </submittedName>
</protein>
<dbReference type="HOGENOM" id="CLU_3399358_0_0_1"/>
<name>T0LDY4_COLGC</name>